<accession>A0A5C5XKU4</accession>
<sequence length="107" mass="12464">MSAVEVSKQDRTERIRCRLAELKVSEKEYIQAMCRRKDCERAVAEEVLTAVMLEEREHDDVEKIDLVQWARSKPVVEVLFFNTRIAVSRFCDSSCDLRIQEIKSITG</sequence>
<gene>
    <name evidence="1" type="ORF">Pan54_39120</name>
</gene>
<dbReference type="AlphaFoldDB" id="A0A5C5XKU4"/>
<organism evidence="1 2">
    <name type="scientific">Rubinisphaera italica</name>
    <dbReference type="NCBI Taxonomy" id="2527969"/>
    <lineage>
        <taxon>Bacteria</taxon>
        <taxon>Pseudomonadati</taxon>
        <taxon>Planctomycetota</taxon>
        <taxon>Planctomycetia</taxon>
        <taxon>Planctomycetales</taxon>
        <taxon>Planctomycetaceae</taxon>
        <taxon>Rubinisphaera</taxon>
    </lineage>
</organism>
<dbReference type="EMBL" id="SJPG01000001">
    <property type="protein sequence ID" value="TWT63159.1"/>
    <property type="molecule type" value="Genomic_DNA"/>
</dbReference>
<name>A0A5C5XKU4_9PLAN</name>
<protein>
    <submittedName>
        <fullName evidence="1">Uncharacterized protein</fullName>
    </submittedName>
</protein>
<reference evidence="1 2" key="1">
    <citation type="submission" date="2019-02" db="EMBL/GenBank/DDBJ databases">
        <title>Deep-cultivation of Planctomycetes and their phenomic and genomic characterization uncovers novel biology.</title>
        <authorList>
            <person name="Wiegand S."/>
            <person name="Jogler M."/>
            <person name="Boedeker C."/>
            <person name="Pinto D."/>
            <person name="Vollmers J."/>
            <person name="Rivas-Marin E."/>
            <person name="Kohn T."/>
            <person name="Peeters S.H."/>
            <person name="Heuer A."/>
            <person name="Rast P."/>
            <person name="Oberbeckmann S."/>
            <person name="Bunk B."/>
            <person name="Jeske O."/>
            <person name="Meyerdierks A."/>
            <person name="Storesund J.E."/>
            <person name="Kallscheuer N."/>
            <person name="Luecker S."/>
            <person name="Lage O.M."/>
            <person name="Pohl T."/>
            <person name="Merkel B.J."/>
            <person name="Hornburger P."/>
            <person name="Mueller R.-W."/>
            <person name="Bruemmer F."/>
            <person name="Labrenz M."/>
            <person name="Spormann A.M."/>
            <person name="Op Den Camp H."/>
            <person name="Overmann J."/>
            <person name="Amann R."/>
            <person name="Jetten M.S.M."/>
            <person name="Mascher T."/>
            <person name="Medema M.H."/>
            <person name="Devos D.P."/>
            <person name="Kaster A.-K."/>
            <person name="Ovreas L."/>
            <person name="Rohde M."/>
            <person name="Galperin M.Y."/>
            <person name="Jogler C."/>
        </authorList>
    </citation>
    <scope>NUCLEOTIDE SEQUENCE [LARGE SCALE GENOMIC DNA]</scope>
    <source>
        <strain evidence="1 2">Pan54</strain>
    </source>
</reference>
<evidence type="ECO:0000313" key="1">
    <source>
        <dbReference type="EMBL" id="TWT63159.1"/>
    </source>
</evidence>
<dbReference type="Proteomes" id="UP000316095">
    <property type="component" value="Unassembled WGS sequence"/>
</dbReference>
<keyword evidence="2" id="KW-1185">Reference proteome</keyword>
<comment type="caution">
    <text evidence="1">The sequence shown here is derived from an EMBL/GenBank/DDBJ whole genome shotgun (WGS) entry which is preliminary data.</text>
</comment>
<dbReference type="RefSeq" id="WP_146504937.1">
    <property type="nucleotide sequence ID" value="NZ_SJPG01000001.1"/>
</dbReference>
<proteinExistence type="predicted"/>
<evidence type="ECO:0000313" key="2">
    <source>
        <dbReference type="Proteomes" id="UP000316095"/>
    </source>
</evidence>